<organism evidence="1 2">
    <name type="scientific">Pluteus cervinus</name>
    <dbReference type="NCBI Taxonomy" id="181527"/>
    <lineage>
        <taxon>Eukaryota</taxon>
        <taxon>Fungi</taxon>
        <taxon>Dikarya</taxon>
        <taxon>Basidiomycota</taxon>
        <taxon>Agaricomycotina</taxon>
        <taxon>Agaricomycetes</taxon>
        <taxon>Agaricomycetidae</taxon>
        <taxon>Agaricales</taxon>
        <taxon>Pluteineae</taxon>
        <taxon>Pluteaceae</taxon>
        <taxon>Pluteus</taxon>
    </lineage>
</organism>
<evidence type="ECO:0000313" key="2">
    <source>
        <dbReference type="Proteomes" id="UP000308600"/>
    </source>
</evidence>
<protein>
    <submittedName>
        <fullName evidence="1">Uncharacterized protein</fullName>
    </submittedName>
</protein>
<keyword evidence="2" id="KW-1185">Reference proteome</keyword>
<proteinExistence type="predicted"/>
<name>A0ACD3AI01_9AGAR</name>
<gene>
    <name evidence="1" type="ORF">BDN72DRAFT_962673</name>
</gene>
<accession>A0ACD3AI01</accession>
<dbReference type="EMBL" id="ML208444">
    <property type="protein sequence ID" value="TFK65217.1"/>
    <property type="molecule type" value="Genomic_DNA"/>
</dbReference>
<sequence>MAIQHSKLGFISPEFTPASNLDAIREALFRKGVVFISGCDDEAVAELSKQLGRVAQAHSDVDNGTTVTTTKGVEGHEYDREELFFHTSGNSYEVPPRLLINALDIQSPTSGETLLADGHQIAEFLRTHEPALYDLFTSPKYSGPLYDTHTGVIRLSLDDSTKLSPGLAERLPELKKIISDHAFAFTLAPGQGYIIDNWRFLEGPSNLPRERKAHRVLTFPHVRPLLIDIDGTLCRAGKTSLKAWFRCINKVLNRSEGDSNYITFENTMIPIDGKTHLSFLHAILLRHGIPESEIPSLTQEFFALQPKILKETFEEPGADPCYICTGVPEMLVWFGELKKRAATVDIQIGLLTGNSQVNALTKLRASTLDTSLFDLDISAFGDVQAKRVNLVHDAIRKLEVKYGIEGIVAPKNVTLVGDTPLDVECAKLAGCKILAVTTGVYKAEQLREVHLDGGVFVPDLVAAKMEDAKSWFEEVIAL</sequence>
<dbReference type="Proteomes" id="UP000308600">
    <property type="component" value="Unassembled WGS sequence"/>
</dbReference>
<reference evidence="1 2" key="1">
    <citation type="journal article" date="2019" name="Nat. Ecol. Evol.">
        <title>Megaphylogeny resolves global patterns of mushroom evolution.</title>
        <authorList>
            <person name="Varga T."/>
            <person name="Krizsan K."/>
            <person name="Foldi C."/>
            <person name="Dima B."/>
            <person name="Sanchez-Garcia M."/>
            <person name="Sanchez-Ramirez S."/>
            <person name="Szollosi G.J."/>
            <person name="Szarkandi J.G."/>
            <person name="Papp V."/>
            <person name="Albert L."/>
            <person name="Andreopoulos W."/>
            <person name="Angelini C."/>
            <person name="Antonin V."/>
            <person name="Barry K.W."/>
            <person name="Bougher N.L."/>
            <person name="Buchanan P."/>
            <person name="Buyck B."/>
            <person name="Bense V."/>
            <person name="Catcheside P."/>
            <person name="Chovatia M."/>
            <person name="Cooper J."/>
            <person name="Damon W."/>
            <person name="Desjardin D."/>
            <person name="Finy P."/>
            <person name="Geml J."/>
            <person name="Haridas S."/>
            <person name="Hughes K."/>
            <person name="Justo A."/>
            <person name="Karasinski D."/>
            <person name="Kautmanova I."/>
            <person name="Kiss B."/>
            <person name="Kocsube S."/>
            <person name="Kotiranta H."/>
            <person name="LaButti K.M."/>
            <person name="Lechner B.E."/>
            <person name="Liimatainen K."/>
            <person name="Lipzen A."/>
            <person name="Lukacs Z."/>
            <person name="Mihaltcheva S."/>
            <person name="Morgado L.N."/>
            <person name="Niskanen T."/>
            <person name="Noordeloos M.E."/>
            <person name="Ohm R.A."/>
            <person name="Ortiz-Santana B."/>
            <person name="Ovrebo C."/>
            <person name="Racz N."/>
            <person name="Riley R."/>
            <person name="Savchenko A."/>
            <person name="Shiryaev A."/>
            <person name="Soop K."/>
            <person name="Spirin V."/>
            <person name="Szebenyi C."/>
            <person name="Tomsovsky M."/>
            <person name="Tulloss R.E."/>
            <person name="Uehling J."/>
            <person name="Grigoriev I.V."/>
            <person name="Vagvolgyi C."/>
            <person name="Papp T."/>
            <person name="Martin F.M."/>
            <person name="Miettinen O."/>
            <person name="Hibbett D.S."/>
            <person name="Nagy L.G."/>
        </authorList>
    </citation>
    <scope>NUCLEOTIDE SEQUENCE [LARGE SCALE GENOMIC DNA]</scope>
    <source>
        <strain evidence="1 2">NL-1719</strain>
    </source>
</reference>
<evidence type="ECO:0000313" key="1">
    <source>
        <dbReference type="EMBL" id="TFK65217.1"/>
    </source>
</evidence>